<comment type="caution">
    <text evidence="1">The sequence shown here is derived from an EMBL/GenBank/DDBJ whole genome shotgun (WGS) entry which is preliminary data.</text>
</comment>
<evidence type="ECO:0000313" key="2">
    <source>
        <dbReference type="Proteomes" id="UP000541185"/>
    </source>
</evidence>
<accession>A0A848GZ97</accession>
<proteinExistence type="predicted"/>
<protein>
    <recommendedName>
        <fullName evidence="3">DUF4157 domain-containing protein</fullName>
    </recommendedName>
</protein>
<evidence type="ECO:0000313" key="1">
    <source>
        <dbReference type="EMBL" id="NML43487.1"/>
    </source>
</evidence>
<sequence length="130" mass="14460">MAIAMTVIKNFAPELYPVAPTSITPVRDLSNWMGGSLQGYTDLSNNIQINANLYGDCKTPVDPFLTSEFLQTVAHEWLHVQQSTFEKALTHGPLHSQIDSNAEIIAANVLKEFQRRRKATPQDSCTCPSR</sequence>
<name>A0A848GZ97_9BURK</name>
<organism evidence="1 2">
    <name type="scientific">Ramlibacter agri</name>
    <dbReference type="NCBI Taxonomy" id="2728837"/>
    <lineage>
        <taxon>Bacteria</taxon>
        <taxon>Pseudomonadati</taxon>
        <taxon>Pseudomonadota</taxon>
        <taxon>Betaproteobacteria</taxon>
        <taxon>Burkholderiales</taxon>
        <taxon>Comamonadaceae</taxon>
        <taxon>Ramlibacter</taxon>
    </lineage>
</organism>
<keyword evidence="2" id="KW-1185">Reference proteome</keyword>
<dbReference type="Proteomes" id="UP000541185">
    <property type="component" value="Unassembled WGS sequence"/>
</dbReference>
<gene>
    <name evidence="1" type="ORF">HHL11_06980</name>
</gene>
<dbReference type="AlphaFoldDB" id="A0A848GZ97"/>
<reference evidence="1 2" key="1">
    <citation type="submission" date="2020-04" db="EMBL/GenBank/DDBJ databases">
        <title>Ramlibacter sp. G-1-2-2 isolated from soil.</title>
        <authorList>
            <person name="Dahal R.H."/>
        </authorList>
    </citation>
    <scope>NUCLEOTIDE SEQUENCE [LARGE SCALE GENOMIC DNA]</scope>
    <source>
        <strain evidence="1 2">G-1-2-2</strain>
    </source>
</reference>
<evidence type="ECO:0008006" key="3">
    <source>
        <dbReference type="Google" id="ProtNLM"/>
    </source>
</evidence>
<dbReference type="EMBL" id="JABBFX010000001">
    <property type="protein sequence ID" value="NML43487.1"/>
    <property type="molecule type" value="Genomic_DNA"/>
</dbReference>